<protein>
    <submittedName>
        <fullName evidence="8">Paraquat-inducible protein A</fullName>
    </submittedName>
</protein>
<evidence type="ECO:0000256" key="1">
    <source>
        <dbReference type="ARBA" id="ARBA00004533"/>
    </source>
</evidence>
<dbReference type="EMBL" id="QRDW01000008">
    <property type="protein sequence ID" value="RED48100.1"/>
    <property type="molecule type" value="Genomic_DNA"/>
</dbReference>
<reference evidence="8 9" key="1">
    <citation type="submission" date="2018-07" db="EMBL/GenBank/DDBJ databases">
        <title>Genomic Encyclopedia of Type Strains, Phase III (KMG-III): the genomes of soil and plant-associated and newly described type strains.</title>
        <authorList>
            <person name="Whitman W."/>
        </authorList>
    </citation>
    <scope>NUCLEOTIDE SEQUENCE [LARGE SCALE GENOMIC DNA]</scope>
    <source>
        <strain evidence="8 9">CECT 8488</strain>
    </source>
</reference>
<dbReference type="InterPro" id="IPR051800">
    <property type="entry name" value="PqiA-PqiB_transport"/>
</dbReference>
<evidence type="ECO:0000256" key="5">
    <source>
        <dbReference type="ARBA" id="ARBA00022989"/>
    </source>
</evidence>
<gene>
    <name evidence="8" type="ORF">DFP90_108118</name>
</gene>
<evidence type="ECO:0000256" key="3">
    <source>
        <dbReference type="ARBA" id="ARBA00022519"/>
    </source>
</evidence>
<evidence type="ECO:0000313" key="8">
    <source>
        <dbReference type="EMBL" id="RED48100.1"/>
    </source>
</evidence>
<sequence>MSTQKTAAELGAIGCHDCGLLVSEQFLESRQSHHCPRCRAPMHRRKPLSLAKSWAYLLAAAILYIPANMMPIMTVISFGSGAPDTIMSGVIHLAAAGQYPIALLVFIASVFVPLLKIGVLAYLLVSVQWNLAAKRRQRTRMYRMTELIGRWSMIDIFMISILVALVKLDAIATIEAGPGAIAFAAVVVLTMIAAQKFDPRLIWDVKEKTVK</sequence>
<keyword evidence="5 7" id="KW-1133">Transmembrane helix</keyword>
<dbReference type="OrthoDB" id="9800207at2"/>
<evidence type="ECO:0000313" key="9">
    <source>
        <dbReference type="Proteomes" id="UP000256845"/>
    </source>
</evidence>
<dbReference type="PANTHER" id="PTHR30462:SF1">
    <property type="entry name" value="INTERMEMBRANE TRANSPORT PROTEIN YEBS"/>
    <property type="match status" value="1"/>
</dbReference>
<keyword evidence="2" id="KW-1003">Cell membrane</keyword>
<comment type="subcellular location">
    <subcellularLocation>
        <location evidence="1">Cell inner membrane</location>
    </subcellularLocation>
</comment>
<feature type="transmembrane region" description="Helical" evidence="7">
    <location>
        <begin position="54"/>
        <end position="79"/>
    </location>
</feature>
<dbReference type="AlphaFoldDB" id="A0A3D9HF41"/>
<dbReference type="InterPro" id="IPR007498">
    <property type="entry name" value="PqiA-like"/>
</dbReference>
<dbReference type="GO" id="GO:0005886">
    <property type="term" value="C:plasma membrane"/>
    <property type="evidence" value="ECO:0007669"/>
    <property type="project" value="UniProtKB-SubCell"/>
</dbReference>
<evidence type="ECO:0000256" key="2">
    <source>
        <dbReference type="ARBA" id="ARBA00022475"/>
    </source>
</evidence>
<evidence type="ECO:0000256" key="7">
    <source>
        <dbReference type="SAM" id="Phobius"/>
    </source>
</evidence>
<comment type="caution">
    <text evidence="8">The sequence shown here is derived from an EMBL/GenBank/DDBJ whole genome shotgun (WGS) entry which is preliminary data.</text>
</comment>
<name>A0A3D9HF41_9PROT</name>
<evidence type="ECO:0000256" key="4">
    <source>
        <dbReference type="ARBA" id="ARBA00022692"/>
    </source>
</evidence>
<feature type="transmembrane region" description="Helical" evidence="7">
    <location>
        <begin position="172"/>
        <end position="194"/>
    </location>
</feature>
<dbReference type="RefSeq" id="WP_115937723.1">
    <property type="nucleotide sequence ID" value="NZ_QRDW01000008.1"/>
</dbReference>
<evidence type="ECO:0000256" key="6">
    <source>
        <dbReference type="ARBA" id="ARBA00023136"/>
    </source>
</evidence>
<keyword evidence="3" id="KW-0997">Cell inner membrane</keyword>
<feature type="transmembrane region" description="Helical" evidence="7">
    <location>
        <begin position="99"/>
        <end position="126"/>
    </location>
</feature>
<dbReference type="Pfam" id="PF04403">
    <property type="entry name" value="PqiA"/>
    <property type="match status" value="1"/>
</dbReference>
<accession>A0A3D9HF41</accession>
<feature type="transmembrane region" description="Helical" evidence="7">
    <location>
        <begin position="147"/>
        <end position="166"/>
    </location>
</feature>
<dbReference type="Proteomes" id="UP000256845">
    <property type="component" value="Unassembled WGS sequence"/>
</dbReference>
<keyword evidence="4 7" id="KW-0812">Transmembrane</keyword>
<organism evidence="8 9">
    <name type="scientific">Aestuariispira insulae</name>
    <dbReference type="NCBI Taxonomy" id="1461337"/>
    <lineage>
        <taxon>Bacteria</taxon>
        <taxon>Pseudomonadati</taxon>
        <taxon>Pseudomonadota</taxon>
        <taxon>Alphaproteobacteria</taxon>
        <taxon>Rhodospirillales</taxon>
        <taxon>Kiloniellaceae</taxon>
        <taxon>Aestuariispira</taxon>
    </lineage>
</organism>
<keyword evidence="6 7" id="KW-0472">Membrane</keyword>
<keyword evidence="9" id="KW-1185">Reference proteome</keyword>
<proteinExistence type="predicted"/>
<dbReference type="PANTHER" id="PTHR30462">
    <property type="entry name" value="INTERMEMBRANE TRANSPORT PROTEIN PQIB-RELATED"/>
    <property type="match status" value="1"/>
</dbReference>